<gene>
    <name evidence="1" type="ORF">CUC04_08840</name>
</gene>
<dbReference type="Proteomes" id="UP000230500">
    <property type="component" value="Unassembled WGS sequence"/>
</dbReference>
<dbReference type="AlphaFoldDB" id="A0A2G9ICH6"/>
<comment type="caution">
    <text evidence="1">The sequence shown here is derived from an EMBL/GenBank/DDBJ whole genome shotgun (WGS) entry which is preliminary data.</text>
</comment>
<evidence type="ECO:0000313" key="1">
    <source>
        <dbReference type="EMBL" id="PIN27474.1"/>
    </source>
</evidence>
<accession>A0A2G9ICH6</accession>
<sequence>MALRKRRFCDAKEPLLPCKTYAFRTQNNRFCNALIYRMLDDRHACEKYLHLCGVSILYFCAARTAYNAKAQDYHSPALSLVLK</sequence>
<name>A0A2G9ICH6_PREIN</name>
<evidence type="ECO:0000313" key="2">
    <source>
        <dbReference type="Proteomes" id="UP000230500"/>
    </source>
</evidence>
<reference evidence="1 2" key="1">
    <citation type="submission" date="2017-11" db="EMBL/GenBank/DDBJ databases">
        <title>Genome sequencing of Prevotella intermedia KCOM 2069.</title>
        <authorList>
            <person name="Kook J.-K."/>
            <person name="Park S.-N."/>
            <person name="Lim Y.K."/>
        </authorList>
    </citation>
    <scope>NUCLEOTIDE SEQUENCE [LARGE SCALE GENOMIC DNA]</scope>
    <source>
        <strain evidence="1 2">KCOM 2069</strain>
    </source>
</reference>
<dbReference type="EMBL" id="PESN01000002">
    <property type="protein sequence ID" value="PIN27474.1"/>
    <property type="molecule type" value="Genomic_DNA"/>
</dbReference>
<organism evidence="1 2">
    <name type="scientific">Prevotella intermedia</name>
    <dbReference type="NCBI Taxonomy" id="28131"/>
    <lineage>
        <taxon>Bacteria</taxon>
        <taxon>Pseudomonadati</taxon>
        <taxon>Bacteroidota</taxon>
        <taxon>Bacteroidia</taxon>
        <taxon>Bacteroidales</taxon>
        <taxon>Prevotellaceae</taxon>
        <taxon>Prevotella</taxon>
    </lineage>
</organism>
<protein>
    <submittedName>
        <fullName evidence="1">Uncharacterized protein</fullName>
    </submittedName>
</protein>
<proteinExistence type="predicted"/>